<evidence type="ECO:0000256" key="2">
    <source>
        <dbReference type="ARBA" id="ARBA00005779"/>
    </source>
</evidence>
<keyword evidence="5 7" id="KW-1133">Transmembrane helix</keyword>
<feature type="transmembrane region" description="Helical" evidence="7">
    <location>
        <begin position="45"/>
        <end position="68"/>
    </location>
</feature>
<keyword evidence="3" id="KW-1003">Cell membrane</keyword>
<dbReference type="KEGG" id="pprt:ET464_08650"/>
<dbReference type="Pfam" id="PF03994">
    <property type="entry name" value="DUF350"/>
    <property type="match status" value="1"/>
</dbReference>
<evidence type="ECO:0000313" key="9">
    <source>
        <dbReference type="Proteomes" id="UP000293568"/>
    </source>
</evidence>
<gene>
    <name evidence="8" type="ORF">ET464_08650</name>
</gene>
<comment type="similarity">
    <text evidence="2">Belongs to the UPF0719 family.</text>
</comment>
<evidence type="ECO:0000313" key="8">
    <source>
        <dbReference type="EMBL" id="QAY66468.1"/>
    </source>
</evidence>
<comment type="subcellular location">
    <subcellularLocation>
        <location evidence="1">Cell membrane</location>
        <topology evidence="1">Multi-pass membrane protein</topology>
    </subcellularLocation>
</comment>
<protein>
    <submittedName>
        <fullName evidence="8">DUF350 domain-containing protein</fullName>
    </submittedName>
</protein>
<evidence type="ECO:0000256" key="7">
    <source>
        <dbReference type="SAM" id="Phobius"/>
    </source>
</evidence>
<dbReference type="OrthoDB" id="2678278at2"/>
<reference evidence="8 9" key="1">
    <citation type="submission" date="2019-01" db="EMBL/GenBank/DDBJ databases">
        <title>Genome sequencing of strain FW100M-2.</title>
        <authorList>
            <person name="Heo J."/>
            <person name="Kim S.-J."/>
            <person name="Kim J.-S."/>
            <person name="Hong S.-B."/>
            <person name="Kwon S.-W."/>
        </authorList>
    </citation>
    <scope>NUCLEOTIDE SEQUENCE [LARGE SCALE GENOMIC DNA]</scope>
    <source>
        <strain evidence="8 9">FW100M-2</strain>
    </source>
</reference>
<feature type="transmembrane region" description="Helical" evidence="7">
    <location>
        <begin position="74"/>
        <end position="95"/>
    </location>
</feature>
<evidence type="ECO:0000256" key="1">
    <source>
        <dbReference type="ARBA" id="ARBA00004651"/>
    </source>
</evidence>
<evidence type="ECO:0000256" key="5">
    <source>
        <dbReference type="ARBA" id="ARBA00022989"/>
    </source>
</evidence>
<organism evidence="8 9">
    <name type="scientific">Paenibacillus protaetiae</name>
    <dbReference type="NCBI Taxonomy" id="2509456"/>
    <lineage>
        <taxon>Bacteria</taxon>
        <taxon>Bacillati</taxon>
        <taxon>Bacillota</taxon>
        <taxon>Bacilli</taxon>
        <taxon>Bacillales</taxon>
        <taxon>Paenibacillaceae</taxon>
        <taxon>Paenibacillus</taxon>
    </lineage>
</organism>
<keyword evidence="9" id="KW-1185">Reference proteome</keyword>
<feature type="transmembrane region" description="Helical" evidence="7">
    <location>
        <begin position="115"/>
        <end position="134"/>
    </location>
</feature>
<dbReference type="AlphaFoldDB" id="A0A4P6F7R7"/>
<dbReference type="EMBL" id="CP035492">
    <property type="protein sequence ID" value="QAY66468.1"/>
    <property type="molecule type" value="Genomic_DNA"/>
</dbReference>
<sequence length="135" mass="14755">MGFLSWVDLLDLIVGVAVIVILQLLGMVLFSWMTPYSDLKELKRGNIAAGLAMGGQFLGTAIILGVAAYTNTSIWHMMLWFAIGYVCLLAVYCVFDWVTPGLKLSEHLQQGNTAVGMLLFIVYVGMSFSISSLIV</sequence>
<accession>A0A4P6F7R7</accession>
<evidence type="ECO:0000256" key="3">
    <source>
        <dbReference type="ARBA" id="ARBA00022475"/>
    </source>
</evidence>
<keyword evidence="6 7" id="KW-0472">Membrane</keyword>
<feature type="transmembrane region" description="Helical" evidence="7">
    <location>
        <begin position="12"/>
        <end position="33"/>
    </location>
</feature>
<dbReference type="GO" id="GO:0005886">
    <property type="term" value="C:plasma membrane"/>
    <property type="evidence" value="ECO:0007669"/>
    <property type="project" value="UniProtKB-SubCell"/>
</dbReference>
<keyword evidence="4 7" id="KW-0812">Transmembrane</keyword>
<evidence type="ECO:0000256" key="4">
    <source>
        <dbReference type="ARBA" id="ARBA00022692"/>
    </source>
</evidence>
<dbReference type="PANTHER" id="PTHR40043:SF1">
    <property type="entry name" value="UPF0719 INNER MEMBRANE PROTEIN YJFL"/>
    <property type="match status" value="1"/>
</dbReference>
<dbReference type="InterPro" id="IPR007140">
    <property type="entry name" value="DUF350"/>
</dbReference>
<proteinExistence type="inferred from homology"/>
<dbReference type="PANTHER" id="PTHR40043">
    <property type="entry name" value="UPF0719 INNER MEMBRANE PROTEIN YJFL"/>
    <property type="match status" value="1"/>
</dbReference>
<dbReference type="Proteomes" id="UP000293568">
    <property type="component" value="Chromosome"/>
</dbReference>
<name>A0A4P6F7R7_9BACL</name>
<evidence type="ECO:0000256" key="6">
    <source>
        <dbReference type="ARBA" id="ARBA00023136"/>
    </source>
</evidence>